<comment type="similarity">
    <text evidence="1">Belongs to the ATP-dependent DNA ligase family.</text>
</comment>
<dbReference type="PANTHER" id="PTHR45674">
    <property type="entry name" value="DNA LIGASE 1/3 FAMILY MEMBER"/>
    <property type="match status" value="1"/>
</dbReference>
<dbReference type="Gene3D" id="2.40.50.140">
    <property type="entry name" value="Nucleic acid-binding proteins"/>
    <property type="match status" value="1"/>
</dbReference>
<reference evidence="5" key="1">
    <citation type="submission" date="2020-05" db="EMBL/GenBank/DDBJ databases">
        <authorList>
            <person name="Chiriac C."/>
            <person name="Salcher M."/>
            <person name="Ghai R."/>
            <person name="Kavagutti S V."/>
        </authorList>
    </citation>
    <scope>NUCLEOTIDE SEQUENCE</scope>
</reference>
<keyword evidence="2" id="KW-0436">Ligase</keyword>
<proteinExistence type="inferred from homology"/>
<dbReference type="InterPro" id="IPR016059">
    <property type="entry name" value="DNA_ligase_ATP-dep_CS"/>
</dbReference>
<dbReference type="GO" id="GO:0003910">
    <property type="term" value="F:DNA ligase (ATP) activity"/>
    <property type="evidence" value="ECO:0007669"/>
    <property type="project" value="InterPro"/>
</dbReference>
<dbReference type="PROSITE" id="PS00697">
    <property type="entry name" value="DNA_LIGASE_A1"/>
    <property type="match status" value="1"/>
</dbReference>
<dbReference type="CDD" id="cd07905">
    <property type="entry name" value="Adenylation_DNA_ligase_LigC"/>
    <property type="match status" value="1"/>
</dbReference>
<dbReference type="CDD" id="cd07970">
    <property type="entry name" value="OBF_DNA_ligase_LigC"/>
    <property type="match status" value="1"/>
</dbReference>
<sequence>MALPLNPPISPMLSKAADTIPVGEGWHYEPKWDGFRCIVFRDGDTVVLTSRNERPFNRYFPELIAPLQQALPDRCVIDGEIVLPSPTGDGLDFDALLQRIHPAESRVQRLAQETPASFVAFDMLAIGDQVLLDAPLSERLKHLRAALGGAVAPVYLCPSSSDPELAHDWFHRFEGAGLDGIVAKRLSGLYTPDKRTLVKVKHQRTAECVVAGYRMHKDGKGVGSLLLGLHDDLGRLHHVGVTAAFTAKFRAELLNELEPLTHEALVEHPWADWADAAAESDTRRPGAGSRWNAGKDLSWVPLRVERVVEVHFGQLQNGRFRHGVQFQRWRPDRTTQSCTYDQLDVAAPVPLRELMASGSA</sequence>
<name>A0A6J7CF20_9ZZZZ</name>
<dbReference type="GO" id="GO:0006310">
    <property type="term" value="P:DNA recombination"/>
    <property type="evidence" value="ECO:0007669"/>
    <property type="project" value="InterPro"/>
</dbReference>
<dbReference type="Gene3D" id="3.30.470.30">
    <property type="entry name" value="DNA ligase/mRNA capping enzyme"/>
    <property type="match status" value="1"/>
</dbReference>
<dbReference type="Pfam" id="PF01068">
    <property type="entry name" value="DNA_ligase_A_M"/>
    <property type="match status" value="1"/>
</dbReference>
<dbReference type="InterPro" id="IPR050191">
    <property type="entry name" value="ATP-dep_DNA_ligase"/>
</dbReference>
<feature type="domain" description="ATP-dependent DNA ligase family profile" evidence="3">
    <location>
        <begin position="11"/>
        <end position="201"/>
    </location>
</feature>
<dbReference type="InterPro" id="IPR012310">
    <property type="entry name" value="DNA_ligase_ATP-dep_cent"/>
</dbReference>
<dbReference type="GO" id="GO:0006281">
    <property type="term" value="P:DNA repair"/>
    <property type="evidence" value="ECO:0007669"/>
    <property type="project" value="InterPro"/>
</dbReference>
<dbReference type="EMBL" id="CAFBLP010000001">
    <property type="protein sequence ID" value="CAB4856656.1"/>
    <property type="molecule type" value="Genomic_DNA"/>
</dbReference>
<dbReference type="NCBIfam" id="NF006078">
    <property type="entry name" value="PRK08224.1"/>
    <property type="match status" value="1"/>
</dbReference>
<evidence type="ECO:0000256" key="2">
    <source>
        <dbReference type="ARBA" id="ARBA00022598"/>
    </source>
</evidence>
<dbReference type="SUPFAM" id="SSF50249">
    <property type="entry name" value="Nucleic acid-binding proteins"/>
    <property type="match status" value="1"/>
</dbReference>
<protein>
    <submittedName>
        <fullName evidence="5">Unannotated protein</fullName>
    </submittedName>
</protein>
<dbReference type="InterPro" id="IPR044119">
    <property type="entry name" value="Adenylation_LigC-like"/>
</dbReference>
<dbReference type="GO" id="GO:0005524">
    <property type="term" value="F:ATP binding"/>
    <property type="evidence" value="ECO:0007669"/>
    <property type="project" value="InterPro"/>
</dbReference>
<organism evidence="5">
    <name type="scientific">freshwater metagenome</name>
    <dbReference type="NCBI Taxonomy" id="449393"/>
    <lineage>
        <taxon>unclassified sequences</taxon>
        <taxon>metagenomes</taxon>
        <taxon>ecological metagenomes</taxon>
    </lineage>
</organism>
<dbReference type="InterPro" id="IPR012340">
    <property type="entry name" value="NA-bd_OB-fold"/>
</dbReference>
<dbReference type="PANTHER" id="PTHR45674:SF4">
    <property type="entry name" value="DNA LIGASE 1"/>
    <property type="match status" value="1"/>
</dbReference>
<dbReference type="InterPro" id="IPR012309">
    <property type="entry name" value="DNA_ligase_ATP-dep_C"/>
</dbReference>
<evidence type="ECO:0000259" key="3">
    <source>
        <dbReference type="Pfam" id="PF01068"/>
    </source>
</evidence>
<dbReference type="SUPFAM" id="SSF56091">
    <property type="entry name" value="DNA ligase/mRNA capping enzyme, catalytic domain"/>
    <property type="match status" value="1"/>
</dbReference>
<dbReference type="AlphaFoldDB" id="A0A6J7CF20"/>
<evidence type="ECO:0000313" key="5">
    <source>
        <dbReference type="EMBL" id="CAB4856656.1"/>
    </source>
</evidence>
<accession>A0A6J7CF20</accession>
<evidence type="ECO:0000259" key="4">
    <source>
        <dbReference type="Pfam" id="PF04679"/>
    </source>
</evidence>
<feature type="domain" description="DNA ligase ATP-dependent C-terminal" evidence="4">
    <location>
        <begin position="219"/>
        <end position="333"/>
    </location>
</feature>
<evidence type="ECO:0000256" key="1">
    <source>
        <dbReference type="ARBA" id="ARBA00007572"/>
    </source>
</evidence>
<dbReference type="Pfam" id="PF04679">
    <property type="entry name" value="DNA_ligase_A_C"/>
    <property type="match status" value="1"/>
</dbReference>
<gene>
    <name evidence="5" type="ORF">UFOPK3376_00002</name>
</gene>
<dbReference type="InterPro" id="IPR044117">
    <property type="entry name" value="OBF_LigC-like"/>
</dbReference>